<dbReference type="Proteomes" id="UP000054928">
    <property type="component" value="Unassembled WGS sequence"/>
</dbReference>
<protein>
    <submittedName>
        <fullName evidence="1">Uncharacterized protein</fullName>
    </submittedName>
</protein>
<proteinExistence type="predicted"/>
<evidence type="ECO:0000313" key="1">
    <source>
        <dbReference type="EMBL" id="CEG37187.1"/>
    </source>
</evidence>
<dbReference type="GeneID" id="36399688"/>
<evidence type="ECO:0000313" key="2">
    <source>
        <dbReference type="Proteomes" id="UP000054928"/>
    </source>
</evidence>
<organism evidence="1 2">
    <name type="scientific">Plasmopara halstedii</name>
    <name type="common">Downy mildew of sunflower</name>
    <dbReference type="NCBI Taxonomy" id="4781"/>
    <lineage>
        <taxon>Eukaryota</taxon>
        <taxon>Sar</taxon>
        <taxon>Stramenopiles</taxon>
        <taxon>Oomycota</taxon>
        <taxon>Peronosporomycetes</taxon>
        <taxon>Peronosporales</taxon>
        <taxon>Peronosporaceae</taxon>
        <taxon>Plasmopara</taxon>
    </lineage>
</organism>
<accession>A0A0N7L3Y7</accession>
<keyword evidence="2" id="KW-1185">Reference proteome</keyword>
<reference evidence="2" key="1">
    <citation type="submission" date="2014-09" db="EMBL/GenBank/DDBJ databases">
        <authorList>
            <person name="Sharma Rahul"/>
            <person name="Thines Marco"/>
        </authorList>
    </citation>
    <scope>NUCLEOTIDE SEQUENCE [LARGE SCALE GENOMIC DNA]</scope>
</reference>
<dbReference type="AlphaFoldDB" id="A0A0N7L3Y7"/>
<sequence>MMEFGCTSDRETFGVLRHRSFTGLPATTQLPERDPYEYREILRDGAKLAAYVTQGCISYDVPCLPFV</sequence>
<dbReference type="RefSeq" id="XP_024573556.1">
    <property type="nucleotide sequence ID" value="XM_024722485.1"/>
</dbReference>
<dbReference type="EMBL" id="CCYD01000261">
    <property type="protein sequence ID" value="CEG37187.1"/>
    <property type="molecule type" value="Genomic_DNA"/>
</dbReference>
<name>A0A0N7L3Y7_PLAHL</name>